<evidence type="ECO:0000313" key="10">
    <source>
        <dbReference type="EMBL" id="AKB37537.1"/>
    </source>
</evidence>
<sequence>MNLRYIKGEVFKGISYLAALVTVSALFFIFGKIFIESLPSLNLSFFLTPESEAKGFGGGIANAVAGTVILSVLSPLLALPLAVGTAVYLKRYAKEGRFTKTFSFFIDVLSGTPSIVLGVFGLLLLVYYFKPITGGFSMISAVIALAILILPVIEKATESAIDTVPEELEQASYALGATKWDTIRLVTLPYAMTGIISGTVLSIGRAAEESAVVVLTAGYTQFMPEFKIAANDKLLFGVKIYPFQDLIAALPITVYHGFEFPMLVSQSESFAAAFVLILIVMFINLSTRLFLRRRKIG</sequence>
<name>A0A0E3PQE3_9EURY</name>
<dbReference type="CDD" id="cd06261">
    <property type="entry name" value="TM_PBP2"/>
    <property type="match status" value="1"/>
</dbReference>
<keyword evidence="5 8" id="KW-0812">Transmembrane</keyword>
<dbReference type="GO" id="GO:0035435">
    <property type="term" value="P:phosphate ion transmembrane transport"/>
    <property type="evidence" value="ECO:0007669"/>
    <property type="project" value="InterPro"/>
</dbReference>
<evidence type="ECO:0000256" key="2">
    <source>
        <dbReference type="ARBA" id="ARBA00007069"/>
    </source>
</evidence>
<dbReference type="GeneID" id="24872613"/>
<dbReference type="HOGENOM" id="CLU_033621_2_2_2"/>
<dbReference type="Gene3D" id="1.10.3720.10">
    <property type="entry name" value="MetI-like"/>
    <property type="match status" value="1"/>
</dbReference>
<feature type="transmembrane region" description="Helical" evidence="8">
    <location>
        <begin position="55"/>
        <end position="83"/>
    </location>
</feature>
<feature type="transmembrane region" description="Helical" evidence="8">
    <location>
        <begin position="14"/>
        <end position="35"/>
    </location>
</feature>
<dbReference type="PROSITE" id="PS50928">
    <property type="entry name" value="ABC_TM1"/>
    <property type="match status" value="1"/>
</dbReference>
<feature type="domain" description="ABC transmembrane type-1" evidence="9">
    <location>
        <begin position="64"/>
        <end position="287"/>
    </location>
</feature>
<dbReference type="SUPFAM" id="SSF161098">
    <property type="entry name" value="MetI-like"/>
    <property type="match status" value="1"/>
</dbReference>
<dbReference type="PATRIC" id="fig|1434118.4.peg.3825"/>
<keyword evidence="4 8" id="KW-1003">Cell membrane</keyword>
<gene>
    <name evidence="10" type="ORF">MSSAC_2947</name>
</gene>
<reference evidence="10 11" key="1">
    <citation type="submission" date="2014-07" db="EMBL/GenBank/DDBJ databases">
        <title>Methanogenic archaea and the global carbon cycle.</title>
        <authorList>
            <person name="Henriksen J.R."/>
            <person name="Luke J."/>
            <person name="Reinhart S."/>
            <person name="Benedict M.N."/>
            <person name="Youngblut N.D."/>
            <person name="Metcalf M.E."/>
            <person name="Whitaker R.J."/>
            <person name="Metcalf W.W."/>
        </authorList>
    </citation>
    <scope>NUCLEOTIDE SEQUENCE [LARGE SCALE GENOMIC DNA]</scope>
    <source>
        <strain evidence="10 11">C2J</strain>
    </source>
</reference>
<evidence type="ECO:0000313" key="11">
    <source>
        <dbReference type="Proteomes" id="UP000033123"/>
    </source>
</evidence>
<evidence type="ECO:0000256" key="3">
    <source>
        <dbReference type="ARBA" id="ARBA00022448"/>
    </source>
</evidence>
<evidence type="ECO:0000256" key="8">
    <source>
        <dbReference type="RuleBase" id="RU363043"/>
    </source>
</evidence>
<comment type="subcellular location">
    <subcellularLocation>
        <location evidence="1 8">Cell membrane</location>
        <topology evidence="1 8">Multi-pass membrane protein</topology>
    </subcellularLocation>
</comment>
<comment type="similarity">
    <text evidence="2 8">Belongs to the binding-protein-dependent transport system permease family. CysTW subfamily.</text>
</comment>
<keyword evidence="3" id="KW-0813">Transport</keyword>
<dbReference type="RefSeq" id="WP_048183974.1">
    <property type="nucleotide sequence ID" value="NZ_CP009508.1"/>
</dbReference>
<feature type="transmembrane region" description="Helical" evidence="8">
    <location>
        <begin position="104"/>
        <end position="129"/>
    </location>
</feature>
<evidence type="ECO:0000256" key="5">
    <source>
        <dbReference type="ARBA" id="ARBA00022692"/>
    </source>
</evidence>
<dbReference type="Proteomes" id="UP000033123">
    <property type="component" value="Chromosome"/>
</dbReference>
<dbReference type="EMBL" id="CP009508">
    <property type="protein sequence ID" value="AKB37537.1"/>
    <property type="molecule type" value="Genomic_DNA"/>
</dbReference>
<feature type="transmembrane region" description="Helical" evidence="8">
    <location>
        <begin position="270"/>
        <end position="291"/>
    </location>
</feature>
<dbReference type="STRING" id="1434118.MSSAC_2947"/>
<dbReference type="NCBIfam" id="TIGR00974">
    <property type="entry name" value="3a0107s02c"/>
    <property type="match status" value="1"/>
</dbReference>
<evidence type="ECO:0000256" key="1">
    <source>
        <dbReference type="ARBA" id="ARBA00004651"/>
    </source>
</evidence>
<keyword evidence="6 8" id="KW-1133">Transmembrane helix</keyword>
<evidence type="ECO:0000256" key="6">
    <source>
        <dbReference type="ARBA" id="ARBA00022989"/>
    </source>
</evidence>
<dbReference type="GO" id="GO:0005886">
    <property type="term" value="C:plasma membrane"/>
    <property type="evidence" value="ECO:0007669"/>
    <property type="project" value="UniProtKB-SubCell"/>
</dbReference>
<evidence type="ECO:0000259" key="9">
    <source>
        <dbReference type="PROSITE" id="PS50928"/>
    </source>
</evidence>
<evidence type="ECO:0000256" key="4">
    <source>
        <dbReference type="ARBA" id="ARBA00022475"/>
    </source>
</evidence>
<dbReference type="AlphaFoldDB" id="A0A0E3PQE3"/>
<dbReference type="PANTHER" id="PTHR43470">
    <property type="entry name" value="PHOSPHATE TRANSPORT SYSTEM PERMEASE PROTEIN PSTA-RELATED"/>
    <property type="match status" value="1"/>
</dbReference>
<accession>A0A0E3PQE3</accession>
<feature type="transmembrane region" description="Helical" evidence="8">
    <location>
        <begin position="135"/>
        <end position="153"/>
    </location>
</feature>
<proteinExistence type="inferred from homology"/>
<dbReference type="InterPro" id="IPR005672">
    <property type="entry name" value="Phosphate_PstA"/>
</dbReference>
<dbReference type="InterPro" id="IPR000515">
    <property type="entry name" value="MetI-like"/>
</dbReference>
<evidence type="ECO:0000256" key="7">
    <source>
        <dbReference type="ARBA" id="ARBA00023136"/>
    </source>
</evidence>
<dbReference type="KEGG" id="msj:MSSAC_2947"/>
<dbReference type="InterPro" id="IPR035906">
    <property type="entry name" value="MetI-like_sf"/>
</dbReference>
<keyword evidence="7 8" id="KW-0472">Membrane</keyword>
<dbReference type="Pfam" id="PF00528">
    <property type="entry name" value="BPD_transp_1"/>
    <property type="match status" value="1"/>
</dbReference>
<protein>
    <recommendedName>
        <fullName evidence="8">Phosphate transport system permease protein PstA</fullName>
    </recommendedName>
</protein>
<dbReference type="GO" id="GO:0005315">
    <property type="term" value="F:phosphate transmembrane transporter activity"/>
    <property type="evidence" value="ECO:0007669"/>
    <property type="project" value="InterPro"/>
</dbReference>
<organism evidence="10 11">
    <name type="scientific">Methanosarcina siciliae C2J</name>
    <dbReference type="NCBI Taxonomy" id="1434118"/>
    <lineage>
        <taxon>Archaea</taxon>
        <taxon>Methanobacteriati</taxon>
        <taxon>Methanobacteriota</taxon>
        <taxon>Stenosarchaea group</taxon>
        <taxon>Methanomicrobia</taxon>
        <taxon>Methanosarcinales</taxon>
        <taxon>Methanosarcinaceae</taxon>
        <taxon>Methanosarcina</taxon>
    </lineage>
</organism>
<dbReference type="PANTHER" id="PTHR43470:SF3">
    <property type="entry name" value="PHOSPHATE TRANSPORT SYSTEM PERMEASE PROTEIN PSTA-RELATED"/>
    <property type="match status" value="1"/>
</dbReference>
<feature type="transmembrane region" description="Helical" evidence="8">
    <location>
        <begin position="240"/>
        <end position="258"/>
    </location>
</feature>